<feature type="region of interest" description="Disordered" evidence="1">
    <location>
        <begin position="172"/>
        <end position="274"/>
    </location>
</feature>
<organism evidence="2 3">
    <name type="scientific">Portunus trituberculatus</name>
    <name type="common">Swimming crab</name>
    <name type="synonym">Neptunus trituberculatus</name>
    <dbReference type="NCBI Taxonomy" id="210409"/>
    <lineage>
        <taxon>Eukaryota</taxon>
        <taxon>Metazoa</taxon>
        <taxon>Ecdysozoa</taxon>
        <taxon>Arthropoda</taxon>
        <taxon>Crustacea</taxon>
        <taxon>Multicrustacea</taxon>
        <taxon>Malacostraca</taxon>
        <taxon>Eumalacostraca</taxon>
        <taxon>Eucarida</taxon>
        <taxon>Decapoda</taxon>
        <taxon>Pleocyemata</taxon>
        <taxon>Brachyura</taxon>
        <taxon>Eubrachyura</taxon>
        <taxon>Portunoidea</taxon>
        <taxon>Portunidae</taxon>
        <taxon>Portuninae</taxon>
        <taxon>Portunus</taxon>
    </lineage>
</organism>
<sequence length="274" mass="30160">MFNIFQLLIQDMHFVAVLSLQGRSLEKVISRSTKSPEDIDQQVVIVQPDDEMPATIVTTPKMSTRKEYGSSRKTVQKLLNAPRHVNRRNIIFSDEEEDNTDSAIKSGTHVTPHKEILPKPNKFFKSTRKKPPSSVRKKENAENNILDSLETEWGSPLSSLVLKVPSDLPLSSLNTAPHSPSQHDGEKLGLPSSPKTISKGRIKVGQRARVSKSATTRGKNAPSLSQSPGEEEIAPPRGRTRGAKAASSSTSKAKVVSEPKPTSRTRAYKSLRLI</sequence>
<dbReference type="EMBL" id="VSRR010002710">
    <property type="protein sequence ID" value="MPC32861.1"/>
    <property type="molecule type" value="Genomic_DNA"/>
</dbReference>
<reference evidence="2 3" key="1">
    <citation type="submission" date="2019-05" db="EMBL/GenBank/DDBJ databases">
        <title>Another draft genome of Portunus trituberculatus and its Hox gene families provides insights of decapod evolution.</title>
        <authorList>
            <person name="Jeong J.-H."/>
            <person name="Song I."/>
            <person name="Kim S."/>
            <person name="Choi T."/>
            <person name="Kim D."/>
            <person name="Ryu S."/>
            <person name="Kim W."/>
        </authorList>
    </citation>
    <scope>NUCLEOTIDE SEQUENCE [LARGE SCALE GENOMIC DNA]</scope>
    <source>
        <tissue evidence="2">Muscle</tissue>
    </source>
</reference>
<protein>
    <submittedName>
        <fullName evidence="2">Uncharacterized protein</fullName>
    </submittedName>
</protein>
<gene>
    <name evidence="2" type="ORF">E2C01_026193</name>
</gene>
<name>A0A5B7EF30_PORTR</name>
<dbReference type="OrthoDB" id="6776738at2759"/>
<feature type="region of interest" description="Disordered" evidence="1">
    <location>
        <begin position="93"/>
        <end position="143"/>
    </location>
</feature>
<accession>A0A5B7EF30</accession>
<feature type="compositionally biased region" description="Low complexity" evidence="1">
    <location>
        <begin position="243"/>
        <end position="256"/>
    </location>
</feature>
<proteinExistence type="predicted"/>
<evidence type="ECO:0000313" key="3">
    <source>
        <dbReference type="Proteomes" id="UP000324222"/>
    </source>
</evidence>
<comment type="caution">
    <text evidence="2">The sequence shown here is derived from an EMBL/GenBank/DDBJ whole genome shotgun (WGS) entry which is preliminary data.</text>
</comment>
<feature type="compositionally biased region" description="Basic residues" evidence="1">
    <location>
        <begin position="198"/>
        <end position="210"/>
    </location>
</feature>
<keyword evidence="3" id="KW-1185">Reference proteome</keyword>
<dbReference type="Proteomes" id="UP000324222">
    <property type="component" value="Unassembled WGS sequence"/>
</dbReference>
<evidence type="ECO:0000256" key="1">
    <source>
        <dbReference type="SAM" id="MobiDB-lite"/>
    </source>
</evidence>
<feature type="compositionally biased region" description="Polar residues" evidence="1">
    <location>
        <begin position="212"/>
        <end position="228"/>
    </location>
</feature>
<dbReference type="AlphaFoldDB" id="A0A5B7EF30"/>
<evidence type="ECO:0000313" key="2">
    <source>
        <dbReference type="EMBL" id="MPC32861.1"/>
    </source>
</evidence>